<name>A0A3B3STL0_9TELE</name>
<organism evidence="6 7">
    <name type="scientific">Paramormyrops kingsleyae</name>
    <dbReference type="NCBI Taxonomy" id="1676925"/>
    <lineage>
        <taxon>Eukaryota</taxon>
        <taxon>Metazoa</taxon>
        <taxon>Chordata</taxon>
        <taxon>Craniata</taxon>
        <taxon>Vertebrata</taxon>
        <taxon>Euteleostomi</taxon>
        <taxon>Actinopterygii</taxon>
        <taxon>Neopterygii</taxon>
        <taxon>Teleostei</taxon>
        <taxon>Osteoglossocephala</taxon>
        <taxon>Osteoglossomorpha</taxon>
        <taxon>Osteoglossiformes</taxon>
        <taxon>Mormyridae</taxon>
        <taxon>Paramormyrops</taxon>
    </lineage>
</organism>
<comment type="similarity">
    <text evidence="2">Belongs to the FAM83 family.</text>
</comment>
<feature type="region of interest" description="Disordered" evidence="4">
    <location>
        <begin position="663"/>
        <end position="693"/>
    </location>
</feature>
<dbReference type="GO" id="GO:0007165">
    <property type="term" value="P:signal transduction"/>
    <property type="evidence" value="ECO:0007669"/>
    <property type="project" value="TreeGrafter"/>
</dbReference>
<dbReference type="FunFam" id="3.30.870.10:FF:000004">
    <property type="entry name" value="protein FAM83H isoform X2"/>
    <property type="match status" value="1"/>
</dbReference>
<dbReference type="PANTHER" id="PTHR16181">
    <property type="entry name" value="PROTEIN FAM83A-RELATED"/>
    <property type="match status" value="1"/>
</dbReference>
<reference evidence="6" key="2">
    <citation type="submission" date="2025-09" db="UniProtKB">
        <authorList>
            <consortium name="Ensembl"/>
        </authorList>
    </citation>
    <scope>IDENTIFICATION</scope>
</reference>
<keyword evidence="7" id="KW-1185">Reference proteome</keyword>
<evidence type="ECO:0000256" key="4">
    <source>
        <dbReference type="SAM" id="MobiDB-lite"/>
    </source>
</evidence>
<dbReference type="Gene3D" id="3.30.870.10">
    <property type="entry name" value="Endonuclease Chain A"/>
    <property type="match status" value="1"/>
</dbReference>
<feature type="domain" description="Scaffolding anchor of CK1" evidence="5">
    <location>
        <begin position="15"/>
        <end position="287"/>
    </location>
</feature>
<evidence type="ECO:0000313" key="7">
    <source>
        <dbReference type="Proteomes" id="UP000261540"/>
    </source>
</evidence>
<sequence length="860" mass="96544">MALSQVQCLDENHVNWRMNESKPEFFYSEDQRLALEALIQEGKDAFQAYIMKHQLRDFLSEVELDRLSGIAEVYQPGSDHPRGDGIEGGEDAAESLQYWPERSDTSIPNLDMGWPDYTSYRGVTRANVYTQPPQDGQTHIKEVVRKTIVQAQKVIAVVMDLFTDVDIFKDLLDASFKRKVAVYIILEADGVPYFLNMCERARMHRGHLKNLRVRSIEGTEFYTRSSKKVCGRMTQKFIFVDGDRAISGSYSFTWTASRLDRNLITVLTGQAVETFDKQFRELYLTSRGVNFSKLNLEDEPEPEPIPQSAPVPLPSAAIARKLINPKYALVTSSATETCSRTSSDKHSAKNEGANNAAMKPLQRQLKEPVELPPIHPGLLNLERVNMMAYLPTWPEPDPPSDVIGFINIRDTSKPMQAHLMRSELFETSQAIRFKDPFVAPVEPLPEKVCLKKKPEDPPVSAHQQKLPESPLQSAQDEPDISKQPKDQTPHSKPTMGTEDKPVPPVPKRRTVQLVIRRDSNADMPEISIIKKTNPEPEIPPDQVINSIKTMGPPHNVSTSVTPPQEATLEGIGDVTKEDQRDVIARIRVTDDTNKADSVEVFYANSPSSTMPDECFESNFNDVFDSSPALMVNGMQAGSGRMRGHREPDGLKVMARLSQSMLDLRSEDQPQEQKEVDDQQAQPNNSTALERNQVPFHKLSERKLLLSSSKSPTNIISPDQQREERWFAKVIIAKPGSYHRPTKAVGHVIGGHRYWQGKTTGLEKTSSGCKPPNRFSRGQLGNSRYDRLFKHHKHELGQVGICATGQPISHSSYPHKSVPTQVENCTLPTKLSQFKQVRGRTSGTALDTLQRKTQLGHKAAV</sequence>
<protein>
    <submittedName>
        <fullName evidence="6">Family with sequence similarity 83 member G</fullName>
    </submittedName>
</protein>
<dbReference type="GO" id="GO:0005737">
    <property type="term" value="C:cytoplasm"/>
    <property type="evidence" value="ECO:0007669"/>
    <property type="project" value="UniProtKB-SubCell"/>
</dbReference>
<dbReference type="OrthoDB" id="6103632at2759"/>
<dbReference type="Pfam" id="PF07894">
    <property type="entry name" value="SACK1"/>
    <property type="match status" value="1"/>
</dbReference>
<evidence type="ECO:0000259" key="5">
    <source>
        <dbReference type="Pfam" id="PF07894"/>
    </source>
</evidence>
<dbReference type="GO" id="GO:0019901">
    <property type="term" value="F:protein kinase binding"/>
    <property type="evidence" value="ECO:0007669"/>
    <property type="project" value="TreeGrafter"/>
</dbReference>
<keyword evidence="3" id="KW-0963">Cytoplasm</keyword>
<dbReference type="Proteomes" id="UP000261540">
    <property type="component" value="Unplaced"/>
</dbReference>
<dbReference type="SUPFAM" id="SSF56024">
    <property type="entry name" value="Phospholipase D/nuclease"/>
    <property type="match status" value="1"/>
</dbReference>
<feature type="region of interest" description="Disordered" evidence="4">
    <location>
        <begin position="335"/>
        <end position="357"/>
    </location>
</feature>
<feature type="compositionally biased region" description="Basic and acidic residues" evidence="4">
    <location>
        <begin position="663"/>
        <end position="676"/>
    </location>
</feature>
<feature type="compositionally biased region" description="Polar residues" evidence="4">
    <location>
        <begin position="678"/>
        <end position="689"/>
    </location>
</feature>
<dbReference type="PANTHER" id="PTHR16181:SF29">
    <property type="entry name" value="PROTEIN FAM83A-RELATED"/>
    <property type="match status" value="1"/>
</dbReference>
<dbReference type="InterPro" id="IPR012461">
    <property type="entry name" value="SACK1"/>
</dbReference>
<evidence type="ECO:0000313" key="6">
    <source>
        <dbReference type="Ensembl" id="ENSPKIP00000034072.1"/>
    </source>
</evidence>
<comment type="subcellular location">
    <subcellularLocation>
        <location evidence="1">Cytoplasm</location>
    </subcellularLocation>
</comment>
<feature type="region of interest" description="Disordered" evidence="4">
    <location>
        <begin position="450"/>
        <end position="509"/>
    </location>
</feature>
<evidence type="ECO:0000256" key="3">
    <source>
        <dbReference type="ARBA" id="ARBA00022490"/>
    </source>
</evidence>
<proteinExistence type="inferred from homology"/>
<accession>A0A3B3STL0</accession>
<evidence type="ECO:0000256" key="2">
    <source>
        <dbReference type="ARBA" id="ARBA00006937"/>
    </source>
</evidence>
<dbReference type="GeneTree" id="ENSGT00940000157932"/>
<dbReference type="AlphaFoldDB" id="A0A3B3STL0"/>
<dbReference type="Ensembl" id="ENSPKIT00000014971.1">
    <property type="protein sequence ID" value="ENSPKIP00000034072.1"/>
    <property type="gene ID" value="ENSPKIG00000013549.1"/>
</dbReference>
<evidence type="ECO:0000256" key="1">
    <source>
        <dbReference type="ARBA" id="ARBA00004496"/>
    </source>
</evidence>
<feature type="compositionally biased region" description="Basic and acidic residues" evidence="4">
    <location>
        <begin position="479"/>
        <end position="489"/>
    </location>
</feature>
<reference evidence="6" key="1">
    <citation type="submission" date="2025-08" db="UniProtKB">
        <authorList>
            <consortium name="Ensembl"/>
        </authorList>
    </citation>
    <scope>IDENTIFICATION</scope>
</reference>
<dbReference type="InterPro" id="IPR050944">
    <property type="entry name" value="FAM83"/>
</dbReference>